<gene>
    <name evidence="15" type="ORF">Dsin_026561</name>
</gene>
<proteinExistence type="inferred from homology"/>
<dbReference type="Pfam" id="PF00067">
    <property type="entry name" value="p450"/>
    <property type="match status" value="1"/>
</dbReference>
<evidence type="ECO:0008006" key="17">
    <source>
        <dbReference type="Google" id="ProtNLM"/>
    </source>
</evidence>
<dbReference type="InterPro" id="IPR017972">
    <property type="entry name" value="Cyt_P450_CS"/>
</dbReference>
<dbReference type="Proteomes" id="UP001281410">
    <property type="component" value="Unassembled WGS sequence"/>
</dbReference>
<dbReference type="EMBL" id="JANJYJ010000008">
    <property type="protein sequence ID" value="KAK3195251.1"/>
    <property type="molecule type" value="Genomic_DNA"/>
</dbReference>
<evidence type="ECO:0000256" key="13">
    <source>
        <dbReference type="RuleBase" id="RU000461"/>
    </source>
</evidence>
<keyword evidence="7 14" id="KW-1133">Transmembrane helix</keyword>
<dbReference type="AlphaFoldDB" id="A0AAD9ZY43"/>
<dbReference type="PANTHER" id="PTHR24282:SF26">
    <property type="entry name" value="CYTOCHROME P450"/>
    <property type="match status" value="1"/>
</dbReference>
<evidence type="ECO:0000256" key="4">
    <source>
        <dbReference type="ARBA" id="ARBA00022617"/>
    </source>
</evidence>
<dbReference type="PANTHER" id="PTHR24282">
    <property type="entry name" value="CYTOCHROME P450 FAMILY MEMBER"/>
    <property type="match status" value="1"/>
</dbReference>
<sequence length="347" mass="39393">MAATVILSAVIGGVVGLLFYLYNLLLLRPKLLRSKLQKQGINGPAPSFLLGNIPEMKRIQLQLAQKDHNLVGLDHDWPSTVFPFVEKWKNQYEKEINSMILRTVKQRVEASYEKSFLQRILEGAKSDVLDYEFYNGLSTEISQNKFIVDNCKSMYFAGYETSAITTSWVLLLLAAHLEWQARVRAELLEVRRDGFLDADLLPNLKTMTMVIQETLRLYPPVGLLPREALQDIKFKDIVIPRGMGIRIPIAMLQQDPHLWGPDAHQFNPERFAHGISAACKIPQAYMPFGIGPRICAGQHFAMTELKVMLSLILSKFCVSVSPKYNHSPVYRLVVVPEHGIDLYVTKI</sequence>
<evidence type="ECO:0000256" key="6">
    <source>
        <dbReference type="ARBA" id="ARBA00022723"/>
    </source>
</evidence>
<evidence type="ECO:0000256" key="1">
    <source>
        <dbReference type="ARBA" id="ARBA00001971"/>
    </source>
</evidence>
<dbReference type="GO" id="GO:0004497">
    <property type="term" value="F:monooxygenase activity"/>
    <property type="evidence" value="ECO:0007669"/>
    <property type="project" value="UniProtKB-KW"/>
</dbReference>
<keyword evidence="11 14" id="KW-0472">Membrane</keyword>
<dbReference type="GO" id="GO:0016020">
    <property type="term" value="C:membrane"/>
    <property type="evidence" value="ECO:0007669"/>
    <property type="project" value="UniProtKB-SubCell"/>
</dbReference>
<keyword evidence="4 12" id="KW-0349">Heme</keyword>
<evidence type="ECO:0000256" key="11">
    <source>
        <dbReference type="ARBA" id="ARBA00023136"/>
    </source>
</evidence>
<comment type="similarity">
    <text evidence="3 13">Belongs to the cytochrome P450 family.</text>
</comment>
<protein>
    <recommendedName>
        <fullName evidence="17">Cytochrome P450</fullName>
    </recommendedName>
</protein>
<dbReference type="GO" id="GO:0020037">
    <property type="term" value="F:heme binding"/>
    <property type="evidence" value="ECO:0007669"/>
    <property type="project" value="InterPro"/>
</dbReference>
<evidence type="ECO:0000256" key="9">
    <source>
        <dbReference type="ARBA" id="ARBA00023004"/>
    </source>
</evidence>
<dbReference type="PRINTS" id="PR00385">
    <property type="entry name" value="P450"/>
</dbReference>
<evidence type="ECO:0000256" key="8">
    <source>
        <dbReference type="ARBA" id="ARBA00023002"/>
    </source>
</evidence>
<comment type="cofactor">
    <cofactor evidence="1 12">
        <name>heme</name>
        <dbReference type="ChEBI" id="CHEBI:30413"/>
    </cofactor>
</comment>
<feature type="transmembrane region" description="Helical" evidence="14">
    <location>
        <begin position="6"/>
        <end position="27"/>
    </location>
</feature>
<organism evidence="15 16">
    <name type="scientific">Dipteronia sinensis</name>
    <dbReference type="NCBI Taxonomy" id="43782"/>
    <lineage>
        <taxon>Eukaryota</taxon>
        <taxon>Viridiplantae</taxon>
        <taxon>Streptophyta</taxon>
        <taxon>Embryophyta</taxon>
        <taxon>Tracheophyta</taxon>
        <taxon>Spermatophyta</taxon>
        <taxon>Magnoliopsida</taxon>
        <taxon>eudicotyledons</taxon>
        <taxon>Gunneridae</taxon>
        <taxon>Pentapetalae</taxon>
        <taxon>rosids</taxon>
        <taxon>malvids</taxon>
        <taxon>Sapindales</taxon>
        <taxon>Sapindaceae</taxon>
        <taxon>Hippocastanoideae</taxon>
        <taxon>Acereae</taxon>
        <taxon>Dipteronia</taxon>
    </lineage>
</organism>
<keyword evidence="6 12" id="KW-0479">Metal-binding</keyword>
<dbReference type="SUPFAM" id="SSF48264">
    <property type="entry name" value="Cytochrome P450"/>
    <property type="match status" value="1"/>
</dbReference>
<keyword evidence="5 14" id="KW-0812">Transmembrane</keyword>
<accession>A0AAD9ZY43</accession>
<evidence type="ECO:0000256" key="14">
    <source>
        <dbReference type="SAM" id="Phobius"/>
    </source>
</evidence>
<dbReference type="InterPro" id="IPR036396">
    <property type="entry name" value="Cyt_P450_sf"/>
</dbReference>
<keyword evidence="16" id="KW-1185">Reference proteome</keyword>
<keyword evidence="8 13" id="KW-0560">Oxidoreductase</keyword>
<evidence type="ECO:0000256" key="10">
    <source>
        <dbReference type="ARBA" id="ARBA00023033"/>
    </source>
</evidence>
<evidence type="ECO:0000313" key="16">
    <source>
        <dbReference type="Proteomes" id="UP001281410"/>
    </source>
</evidence>
<dbReference type="PRINTS" id="PR00465">
    <property type="entry name" value="EP450IV"/>
</dbReference>
<reference evidence="15" key="1">
    <citation type="journal article" date="2023" name="Plant J.">
        <title>Genome sequences and population genomics provide insights into the demographic history, inbreeding, and mutation load of two 'living fossil' tree species of Dipteronia.</title>
        <authorList>
            <person name="Feng Y."/>
            <person name="Comes H.P."/>
            <person name="Chen J."/>
            <person name="Zhu S."/>
            <person name="Lu R."/>
            <person name="Zhang X."/>
            <person name="Li P."/>
            <person name="Qiu J."/>
            <person name="Olsen K.M."/>
            <person name="Qiu Y."/>
        </authorList>
    </citation>
    <scope>NUCLEOTIDE SEQUENCE</scope>
    <source>
        <strain evidence="15">NBL</strain>
    </source>
</reference>
<evidence type="ECO:0000313" key="15">
    <source>
        <dbReference type="EMBL" id="KAK3195251.1"/>
    </source>
</evidence>
<dbReference type="InterPro" id="IPR050665">
    <property type="entry name" value="Cytochrome_P450_Monooxygen"/>
</dbReference>
<feature type="binding site" description="axial binding residue" evidence="12">
    <location>
        <position position="295"/>
    </location>
    <ligand>
        <name>heme</name>
        <dbReference type="ChEBI" id="CHEBI:30413"/>
    </ligand>
    <ligandPart>
        <name>Fe</name>
        <dbReference type="ChEBI" id="CHEBI:18248"/>
    </ligandPart>
</feature>
<name>A0AAD9ZY43_9ROSI</name>
<evidence type="ECO:0000256" key="2">
    <source>
        <dbReference type="ARBA" id="ARBA00004167"/>
    </source>
</evidence>
<dbReference type="Gene3D" id="1.10.630.10">
    <property type="entry name" value="Cytochrome P450"/>
    <property type="match status" value="1"/>
</dbReference>
<evidence type="ECO:0000256" key="5">
    <source>
        <dbReference type="ARBA" id="ARBA00022692"/>
    </source>
</evidence>
<dbReference type="PROSITE" id="PS00086">
    <property type="entry name" value="CYTOCHROME_P450"/>
    <property type="match status" value="1"/>
</dbReference>
<comment type="caution">
    <text evidence="15">The sequence shown here is derived from an EMBL/GenBank/DDBJ whole genome shotgun (WGS) entry which is preliminary data.</text>
</comment>
<keyword evidence="9 12" id="KW-0408">Iron</keyword>
<dbReference type="GO" id="GO:0005506">
    <property type="term" value="F:iron ion binding"/>
    <property type="evidence" value="ECO:0007669"/>
    <property type="project" value="InterPro"/>
</dbReference>
<evidence type="ECO:0000256" key="12">
    <source>
        <dbReference type="PIRSR" id="PIRSR602403-1"/>
    </source>
</evidence>
<evidence type="ECO:0000256" key="3">
    <source>
        <dbReference type="ARBA" id="ARBA00010617"/>
    </source>
</evidence>
<keyword evidence="10 13" id="KW-0503">Monooxygenase</keyword>
<evidence type="ECO:0000256" key="7">
    <source>
        <dbReference type="ARBA" id="ARBA00022989"/>
    </source>
</evidence>
<dbReference type="InterPro" id="IPR001128">
    <property type="entry name" value="Cyt_P450"/>
</dbReference>
<dbReference type="InterPro" id="IPR002403">
    <property type="entry name" value="Cyt_P450_E_grp-IV"/>
</dbReference>
<comment type="subcellular location">
    <subcellularLocation>
        <location evidence="2">Membrane</location>
        <topology evidence="2">Single-pass membrane protein</topology>
    </subcellularLocation>
</comment>
<dbReference type="GO" id="GO:0016705">
    <property type="term" value="F:oxidoreductase activity, acting on paired donors, with incorporation or reduction of molecular oxygen"/>
    <property type="evidence" value="ECO:0007669"/>
    <property type="project" value="InterPro"/>
</dbReference>